<evidence type="ECO:0000256" key="4">
    <source>
        <dbReference type="ARBA" id="ARBA00023235"/>
    </source>
</evidence>
<evidence type="ECO:0000259" key="6">
    <source>
        <dbReference type="Pfam" id="PF00425"/>
    </source>
</evidence>
<sequence length="355" mass="40211">MNNLLDTIAKHFSNNLPFVAYRKPNKSLVTAFLLKDNSLEFTSEFTESGFVFAPYKKEEKAILFSDKKALIISENIDTQEKSLRDDIATSLVDSVRDKHINIVDKAVETIKTSNLQKVVISREELVKLNPVNILEIYKTLLSTYKNAFVYVWFHPEIGLWFGATPETLLNLKGTNFKTMSLAGTQVNINKKDIIWKSKELEEQQLVTNFIETQLQPISNNLIIDKTETINAGSLLHLRTKVSGILSEKSNLKELIRALHPTPAVCGLPRNLASNFIDSNEGYSRTFYTGFLGELNFNVSKTAIRETALFVNLRCMKIKENTAYIYVGGGITKDSIAEKEWEETVSKSKTMKRVLN</sequence>
<comment type="similarity">
    <text evidence="2">Belongs to the isochorismate synthase family.</text>
</comment>
<dbReference type="Proteomes" id="UP001491088">
    <property type="component" value="Chromosome"/>
</dbReference>
<organism evidence="7 8">
    <name type="scientific">Polaribacter marinaquae</name>
    <dbReference type="NCBI Taxonomy" id="1642819"/>
    <lineage>
        <taxon>Bacteria</taxon>
        <taxon>Pseudomonadati</taxon>
        <taxon>Bacteroidota</taxon>
        <taxon>Flavobacteriia</taxon>
        <taxon>Flavobacteriales</taxon>
        <taxon>Flavobacteriaceae</taxon>
    </lineage>
</organism>
<dbReference type="NCBIfam" id="TIGR00543">
    <property type="entry name" value="isochor_syn"/>
    <property type="match status" value="1"/>
</dbReference>
<name>A0ABZ2TT78_9FLAO</name>
<proteinExistence type="inferred from homology"/>
<protein>
    <recommendedName>
        <fullName evidence="3">isochorismate synthase</fullName>
        <ecNumber evidence="3">5.4.4.2</ecNumber>
    </recommendedName>
    <alternativeName>
        <fullName evidence="5">Isochorismate mutase</fullName>
    </alternativeName>
</protein>
<dbReference type="SUPFAM" id="SSF56322">
    <property type="entry name" value="ADC synthase"/>
    <property type="match status" value="1"/>
</dbReference>
<dbReference type="EMBL" id="CP150496">
    <property type="protein sequence ID" value="WYW56351.1"/>
    <property type="molecule type" value="Genomic_DNA"/>
</dbReference>
<evidence type="ECO:0000313" key="8">
    <source>
        <dbReference type="Proteomes" id="UP001491088"/>
    </source>
</evidence>
<dbReference type="InterPro" id="IPR004561">
    <property type="entry name" value="IsoChor_synthase"/>
</dbReference>
<dbReference type="PANTHER" id="PTHR42839">
    <property type="entry name" value="ISOCHORISMATE SYNTHASE ENTC"/>
    <property type="match status" value="1"/>
</dbReference>
<dbReference type="RefSeq" id="WP_340934192.1">
    <property type="nucleotide sequence ID" value="NZ_CP150496.1"/>
</dbReference>
<evidence type="ECO:0000313" key="7">
    <source>
        <dbReference type="EMBL" id="WYW56351.1"/>
    </source>
</evidence>
<dbReference type="Pfam" id="PF00425">
    <property type="entry name" value="Chorismate_bind"/>
    <property type="match status" value="1"/>
</dbReference>
<evidence type="ECO:0000256" key="3">
    <source>
        <dbReference type="ARBA" id="ARBA00012824"/>
    </source>
</evidence>
<dbReference type="Gene3D" id="3.60.120.10">
    <property type="entry name" value="Anthranilate synthase"/>
    <property type="match status" value="1"/>
</dbReference>
<evidence type="ECO:0000256" key="2">
    <source>
        <dbReference type="ARBA" id="ARBA00005297"/>
    </source>
</evidence>
<accession>A0ABZ2TT78</accession>
<evidence type="ECO:0000256" key="5">
    <source>
        <dbReference type="ARBA" id="ARBA00041564"/>
    </source>
</evidence>
<keyword evidence="4" id="KW-0413">Isomerase</keyword>
<dbReference type="EC" id="5.4.4.2" evidence="3"/>
<reference evidence="7 8" key="1">
    <citation type="submission" date="2024-03" db="EMBL/GenBank/DDBJ databases">
        <authorList>
            <person name="Cao K."/>
        </authorList>
    </citation>
    <scope>NUCLEOTIDE SEQUENCE [LARGE SCALE GENOMIC DNA]</scope>
    <source>
        <strain evidence="7 8">MCCC 1K00696</strain>
    </source>
</reference>
<dbReference type="PANTHER" id="PTHR42839:SF2">
    <property type="entry name" value="ISOCHORISMATE SYNTHASE ENTC"/>
    <property type="match status" value="1"/>
</dbReference>
<gene>
    <name evidence="7" type="ORF">WG950_03605</name>
</gene>
<keyword evidence="8" id="KW-1185">Reference proteome</keyword>
<feature type="domain" description="Chorismate-utilising enzyme C-terminal" evidence="6">
    <location>
        <begin position="98"/>
        <end position="346"/>
    </location>
</feature>
<evidence type="ECO:0000256" key="1">
    <source>
        <dbReference type="ARBA" id="ARBA00000799"/>
    </source>
</evidence>
<dbReference type="InterPro" id="IPR015890">
    <property type="entry name" value="Chorismate_C"/>
</dbReference>
<comment type="catalytic activity">
    <reaction evidence="1">
        <text>chorismate = isochorismate</text>
        <dbReference type="Rhea" id="RHEA:18985"/>
        <dbReference type="ChEBI" id="CHEBI:29748"/>
        <dbReference type="ChEBI" id="CHEBI:29780"/>
        <dbReference type="EC" id="5.4.4.2"/>
    </reaction>
</comment>
<dbReference type="InterPro" id="IPR005801">
    <property type="entry name" value="ADC_synthase"/>
</dbReference>